<gene>
    <name evidence="1" type="ORF">B0W48_18885</name>
</gene>
<name>A0A1Q2H2S1_9GAMM</name>
<sequence>MLGYRLPVFLVLTLLLTACDFSENNEVLLENTGVCDANLPCTFSSGVKIWLSDSSPSPETPFTIFSKLPSGLHITNAKLKGITMYMGYIPQQFKQYGDSWQSETMVGICAEKNMLWNLELTLVNKTTSVEKTLNYPFYVTY</sequence>
<organism evidence="1 2">
    <name type="scientific">Pseudoalteromonas aliena</name>
    <dbReference type="NCBI Taxonomy" id="247523"/>
    <lineage>
        <taxon>Bacteria</taxon>
        <taxon>Pseudomonadati</taxon>
        <taxon>Pseudomonadota</taxon>
        <taxon>Gammaproteobacteria</taxon>
        <taxon>Alteromonadales</taxon>
        <taxon>Pseudoalteromonadaceae</taxon>
        <taxon>Pseudoalteromonas</taxon>
    </lineage>
</organism>
<evidence type="ECO:0008006" key="3">
    <source>
        <dbReference type="Google" id="ProtNLM"/>
    </source>
</evidence>
<accession>A0A1Q2H2S1</accession>
<reference evidence="1 2" key="1">
    <citation type="submission" date="2017-02" db="EMBL/GenBank/DDBJ databases">
        <title>Complete genome sequence of the cold-active Pseudoalteromonas aliena strain EH1 isolated from Arctic seawater.</title>
        <authorList>
            <person name="Kim E."/>
            <person name="Heo E."/>
            <person name="Kim H."/>
            <person name="Kim D."/>
        </authorList>
    </citation>
    <scope>NUCLEOTIDE SEQUENCE [LARGE SCALE GENOMIC DNA]</scope>
    <source>
        <strain evidence="1 2">EH1</strain>
    </source>
</reference>
<dbReference type="KEGG" id="paln:B0W48_18885"/>
<dbReference type="PROSITE" id="PS51257">
    <property type="entry name" value="PROKAR_LIPOPROTEIN"/>
    <property type="match status" value="1"/>
</dbReference>
<dbReference type="RefSeq" id="WP_077538297.1">
    <property type="nucleotide sequence ID" value="NZ_CP019628.1"/>
</dbReference>
<dbReference type="STRING" id="247523.B0W48_18885"/>
<dbReference type="EMBL" id="CP019628">
    <property type="protein sequence ID" value="AQQ01667.1"/>
    <property type="molecule type" value="Genomic_DNA"/>
</dbReference>
<evidence type="ECO:0000313" key="1">
    <source>
        <dbReference type="EMBL" id="AQQ01667.1"/>
    </source>
</evidence>
<proteinExistence type="predicted"/>
<dbReference type="Proteomes" id="UP000188243">
    <property type="component" value="Chromosome"/>
</dbReference>
<evidence type="ECO:0000313" key="2">
    <source>
        <dbReference type="Proteomes" id="UP000188243"/>
    </source>
</evidence>
<dbReference type="AlphaFoldDB" id="A0A1Q2H2S1"/>
<protein>
    <recommendedName>
        <fullName evidence="3">Lipoprotein</fullName>
    </recommendedName>
</protein>